<feature type="transmembrane region" description="Helical" evidence="1">
    <location>
        <begin position="35"/>
        <end position="53"/>
    </location>
</feature>
<name>A0A6P1MJZ0_9FIRM</name>
<evidence type="ECO:0000313" key="3">
    <source>
        <dbReference type="Proteomes" id="UP000463883"/>
    </source>
</evidence>
<keyword evidence="1" id="KW-0812">Transmembrane</keyword>
<keyword evidence="1" id="KW-1133">Transmembrane helix</keyword>
<organism evidence="2 3">
    <name type="scientific">Aminipila terrae</name>
    <dbReference type="NCBI Taxonomy" id="2697030"/>
    <lineage>
        <taxon>Bacteria</taxon>
        <taxon>Bacillati</taxon>
        <taxon>Bacillota</taxon>
        <taxon>Clostridia</taxon>
        <taxon>Peptostreptococcales</taxon>
        <taxon>Anaerovoracaceae</taxon>
        <taxon>Aminipila</taxon>
    </lineage>
</organism>
<dbReference type="EMBL" id="CP047591">
    <property type="protein sequence ID" value="QHI71335.1"/>
    <property type="molecule type" value="Genomic_DNA"/>
</dbReference>
<protein>
    <submittedName>
        <fullName evidence="2">Uncharacterized protein</fullName>
    </submittedName>
</protein>
<dbReference type="AlphaFoldDB" id="A0A6P1MJZ0"/>
<proteinExistence type="predicted"/>
<reference evidence="2 3" key="1">
    <citation type="submission" date="2020-01" db="EMBL/GenBank/DDBJ databases">
        <title>Genomic analysis of Aminipila sp. CBA3637.</title>
        <authorList>
            <person name="Kim Y.B."/>
            <person name="Roh S.W."/>
        </authorList>
    </citation>
    <scope>NUCLEOTIDE SEQUENCE [LARGE SCALE GENOMIC DNA]</scope>
    <source>
        <strain evidence="2 3">CBA3637</strain>
    </source>
</reference>
<keyword evidence="1" id="KW-0472">Membrane</keyword>
<dbReference type="KEGG" id="amic:Ami3637_02020"/>
<accession>A0A6P1MJZ0</accession>
<gene>
    <name evidence="2" type="ORF">Ami3637_02020</name>
</gene>
<dbReference type="Proteomes" id="UP000463883">
    <property type="component" value="Chromosome"/>
</dbReference>
<sequence>MEKGGHEGGGNGDTKKITPIKAFEIIKKVAKENPVAMAIVWIAIGAIFAMGAMRRFYHIKKQ</sequence>
<dbReference type="RefSeq" id="WP_162361110.1">
    <property type="nucleotide sequence ID" value="NZ_CP047591.1"/>
</dbReference>
<evidence type="ECO:0000256" key="1">
    <source>
        <dbReference type="SAM" id="Phobius"/>
    </source>
</evidence>
<evidence type="ECO:0000313" key="2">
    <source>
        <dbReference type="EMBL" id="QHI71335.1"/>
    </source>
</evidence>
<keyword evidence="3" id="KW-1185">Reference proteome</keyword>